<keyword evidence="2" id="KW-1185">Reference proteome</keyword>
<evidence type="ECO:0000313" key="1">
    <source>
        <dbReference type="EMBL" id="MBC8581062.1"/>
    </source>
</evidence>
<protein>
    <submittedName>
        <fullName evidence="1">Uncharacterized protein</fullName>
    </submittedName>
</protein>
<name>A0A926IER3_9FIRM</name>
<reference evidence="1" key="1">
    <citation type="submission" date="2020-08" db="EMBL/GenBank/DDBJ databases">
        <title>Genome public.</title>
        <authorList>
            <person name="Liu C."/>
            <person name="Sun Q."/>
        </authorList>
    </citation>
    <scope>NUCLEOTIDE SEQUENCE</scope>
    <source>
        <strain evidence="1">NSJ-12</strain>
    </source>
</reference>
<organism evidence="1 2">
    <name type="scientific">Zhenhengia yiwuensis</name>
    <dbReference type="NCBI Taxonomy" id="2763666"/>
    <lineage>
        <taxon>Bacteria</taxon>
        <taxon>Bacillati</taxon>
        <taxon>Bacillota</taxon>
        <taxon>Clostridia</taxon>
        <taxon>Lachnospirales</taxon>
        <taxon>Lachnospiraceae</taxon>
        <taxon>Zhenhengia</taxon>
    </lineage>
</organism>
<comment type="caution">
    <text evidence="1">The sequence shown here is derived from an EMBL/GenBank/DDBJ whole genome shotgun (WGS) entry which is preliminary data.</text>
</comment>
<evidence type="ECO:0000313" key="2">
    <source>
        <dbReference type="Proteomes" id="UP000655830"/>
    </source>
</evidence>
<gene>
    <name evidence="1" type="ORF">H8718_16215</name>
</gene>
<dbReference type="RefSeq" id="WP_249333785.1">
    <property type="nucleotide sequence ID" value="NZ_JACRSY010000036.1"/>
</dbReference>
<accession>A0A926IER3</accession>
<dbReference type="AlphaFoldDB" id="A0A926IER3"/>
<sequence length="122" mass="13911">MDEVIAILIQDEVLKRLGIKIYHESERPSIQECLVYDFYNIQDNGIKAIDTLNITCIAFDLDKSLAIIEQVKRLLITIGDNPLTNKIIKVVQNGGGYISNKMPSQTTHHQKATFNITRRVNR</sequence>
<dbReference type="Proteomes" id="UP000655830">
    <property type="component" value="Unassembled WGS sequence"/>
</dbReference>
<proteinExistence type="predicted"/>
<dbReference type="EMBL" id="JACRSY010000036">
    <property type="protein sequence ID" value="MBC8581062.1"/>
    <property type="molecule type" value="Genomic_DNA"/>
</dbReference>